<accession>A0A2Z5J6V5</accession>
<gene>
    <name evidence="2" type="ORF">C5746_02605</name>
</gene>
<protein>
    <submittedName>
        <fullName evidence="2">Uncharacterized protein</fullName>
    </submittedName>
</protein>
<evidence type="ECO:0000313" key="2">
    <source>
        <dbReference type="EMBL" id="AXE76039.1"/>
    </source>
</evidence>
<sequence length="77" mass="8844">MKGFGWLNGGNDRQLAATEYEGRESATDRAVRLDRERRARESGTDRAARLRCERHRARVIRDGDSSGIKPRGFRRRG</sequence>
<dbReference type="Proteomes" id="UP000252698">
    <property type="component" value="Chromosome"/>
</dbReference>
<feature type="compositionally biased region" description="Basic and acidic residues" evidence="1">
    <location>
        <begin position="20"/>
        <end position="49"/>
    </location>
</feature>
<feature type="region of interest" description="Disordered" evidence="1">
    <location>
        <begin position="17"/>
        <end position="49"/>
    </location>
</feature>
<name>A0A2Z5J6V5_STRAR</name>
<dbReference type="AlphaFoldDB" id="A0A2Z5J6V5"/>
<dbReference type="EMBL" id="CP027306">
    <property type="protein sequence ID" value="AXE76039.1"/>
    <property type="molecule type" value="Genomic_DNA"/>
</dbReference>
<organism evidence="2 3">
    <name type="scientific">Streptomyces atratus</name>
    <dbReference type="NCBI Taxonomy" id="1893"/>
    <lineage>
        <taxon>Bacteria</taxon>
        <taxon>Bacillati</taxon>
        <taxon>Actinomycetota</taxon>
        <taxon>Actinomycetes</taxon>
        <taxon>Kitasatosporales</taxon>
        <taxon>Streptomycetaceae</taxon>
        <taxon>Streptomyces</taxon>
    </lineage>
</organism>
<dbReference type="KEGG" id="sata:C5746_02605"/>
<proteinExistence type="predicted"/>
<reference evidence="2 3" key="1">
    <citation type="journal article" date="2018" name="Front. Microbiol.">
        <title>Genome Sequencing of Streptomyces atratus SCSIOZH16 and Activation Production of Nocardamine via Metabolic Engineering.</title>
        <authorList>
            <person name="Li Y."/>
            <person name="Zhang C."/>
            <person name="Liu C."/>
            <person name="Ju J."/>
            <person name="Ma J."/>
        </authorList>
    </citation>
    <scope>NUCLEOTIDE SEQUENCE [LARGE SCALE GENOMIC DNA]</scope>
    <source>
        <strain evidence="2 3">SCSIO_ZH16</strain>
    </source>
</reference>
<evidence type="ECO:0000313" key="3">
    <source>
        <dbReference type="Proteomes" id="UP000252698"/>
    </source>
</evidence>
<evidence type="ECO:0000256" key="1">
    <source>
        <dbReference type="SAM" id="MobiDB-lite"/>
    </source>
</evidence>